<evidence type="ECO:0000259" key="12">
    <source>
        <dbReference type="Pfam" id="PF02463"/>
    </source>
</evidence>
<dbReference type="OrthoDB" id="10254973at2759"/>
<feature type="coiled-coil region" evidence="10">
    <location>
        <begin position="313"/>
        <end position="357"/>
    </location>
</feature>
<feature type="coiled-coil region" evidence="10">
    <location>
        <begin position="685"/>
        <end position="747"/>
    </location>
</feature>
<dbReference type="Pfam" id="PF02463">
    <property type="entry name" value="SMC_N"/>
    <property type="match status" value="1"/>
</dbReference>
<evidence type="ECO:0000256" key="4">
    <source>
        <dbReference type="ARBA" id="ARBA00018687"/>
    </source>
</evidence>
<gene>
    <name evidence="13" type="ORF">EK21DRAFT_52240</name>
</gene>
<dbReference type="FunFam" id="3.40.50.300:FF:001301">
    <property type="entry name" value="Structural maintenance of chromosomes 5"/>
    <property type="match status" value="1"/>
</dbReference>
<evidence type="ECO:0000313" key="14">
    <source>
        <dbReference type="Proteomes" id="UP000799777"/>
    </source>
</evidence>
<accession>A0A9P4HL51</accession>
<feature type="coiled-coil region" evidence="10">
    <location>
        <begin position="397"/>
        <end position="447"/>
    </location>
</feature>
<feature type="compositionally biased region" description="Polar residues" evidence="11">
    <location>
        <begin position="480"/>
        <end position="490"/>
    </location>
</feature>
<dbReference type="EMBL" id="ML978155">
    <property type="protein sequence ID" value="KAF2036343.1"/>
    <property type="molecule type" value="Genomic_DNA"/>
</dbReference>
<dbReference type="PANTHER" id="PTHR45916">
    <property type="entry name" value="STRUCTURAL MAINTENANCE OF CHROMOSOMES PROTEIN 5"/>
    <property type="match status" value="1"/>
</dbReference>
<evidence type="ECO:0000256" key="6">
    <source>
        <dbReference type="ARBA" id="ARBA00022741"/>
    </source>
</evidence>
<organism evidence="13 14">
    <name type="scientific">Setomelanomma holmii</name>
    <dbReference type="NCBI Taxonomy" id="210430"/>
    <lineage>
        <taxon>Eukaryota</taxon>
        <taxon>Fungi</taxon>
        <taxon>Dikarya</taxon>
        <taxon>Ascomycota</taxon>
        <taxon>Pezizomycotina</taxon>
        <taxon>Dothideomycetes</taxon>
        <taxon>Pleosporomycetidae</taxon>
        <taxon>Pleosporales</taxon>
        <taxon>Pleosporineae</taxon>
        <taxon>Phaeosphaeriaceae</taxon>
        <taxon>Setomelanomma</taxon>
    </lineage>
</organism>
<dbReference type="InterPro" id="IPR003395">
    <property type="entry name" value="RecF/RecN/SMC_N"/>
</dbReference>
<dbReference type="SUPFAM" id="SSF52540">
    <property type="entry name" value="P-loop containing nucleoside triphosphate hydrolases"/>
    <property type="match status" value="2"/>
</dbReference>
<keyword evidence="5" id="KW-0158">Chromosome</keyword>
<dbReference type="GO" id="GO:0005634">
    <property type="term" value="C:nucleus"/>
    <property type="evidence" value="ECO:0007669"/>
    <property type="project" value="UniProtKB-SubCell"/>
</dbReference>
<dbReference type="GO" id="GO:0005524">
    <property type="term" value="F:ATP binding"/>
    <property type="evidence" value="ECO:0007669"/>
    <property type="project" value="UniProtKB-KW"/>
</dbReference>
<comment type="caution">
    <text evidence="13">The sequence shown here is derived from an EMBL/GenBank/DDBJ whole genome shotgun (WGS) entry which is preliminary data.</text>
</comment>
<comment type="similarity">
    <text evidence="3">Belongs to the SMC family. SMC5 subfamily.</text>
</comment>
<evidence type="ECO:0000256" key="2">
    <source>
        <dbReference type="ARBA" id="ARBA00004286"/>
    </source>
</evidence>
<feature type="domain" description="RecF/RecN/SMC N-terminal" evidence="12">
    <location>
        <begin position="81"/>
        <end position="1078"/>
    </location>
</feature>
<dbReference type="Gene3D" id="3.40.50.300">
    <property type="entry name" value="P-loop containing nucleotide triphosphate hydrolases"/>
    <property type="match status" value="2"/>
</dbReference>
<feature type="coiled-coil region" evidence="10">
    <location>
        <begin position="822"/>
        <end position="866"/>
    </location>
</feature>
<dbReference type="PANTHER" id="PTHR45916:SF1">
    <property type="entry name" value="STRUCTURAL MAINTENANCE OF CHROMOSOMES PROTEIN 5"/>
    <property type="match status" value="1"/>
</dbReference>
<dbReference type="GO" id="GO:0000724">
    <property type="term" value="P:double-strand break repair via homologous recombination"/>
    <property type="evidence" value="ECO:0007669"/>
    <property type="project" value="TreeGrafter"/>
</dbReference>
<evidence type="ECO:0000256" key="9">
    <source>
        <dbReference type="ARBA" id="ARBA00023242"/>
    </source>
</evidence>
<keyword evidence="6" id="KW-0547">Nucleotide-binding</keyword>
<dbReference type="GO" id="GO:0003697">
    <property type="term" value="F:single-stranded DNA binding"/>
    <property type="evidence" value="ECO:0007669"/>
    <property type="project" value="TreeGrafter"/>
</dbReference>
<evidence type="ECO:0000256" key="3">
    <source>
        <dbReference type="ARBA" id="ARBA00010171"/>
    </source>
</evidence>
<keyword evidence="13" id="KW-0378">Hydrolase</keyword>
<keyword evidence="14" id="KW-1185">Reference proteome</keyword>
<dbReference type="Proteomes" id="UP000799777">
    <property type="component" value="Unassembled WGS sequence"/>
</dbReference>
<protein>
    <recommendedName>
        <fullName evidence="4">Structural maintenance of chromosomes protein 5</fullName>
    </recommendedName>
</protein>
<evidence type="ECO:0000256" key="10">
    <source>
        <dbReference type="SAM" id="Coils"/>
    </source>
</evidence>
<dbReference type="GO" id="GO:0030915">
    <property type="term" value="C:Smc5-Smc6 complex"/>
    <property type="evidence" value="ECO:0007669"/>
    <property type="project" value="TreeGrafter"/>
</dbReference>
<reference evidence="13" key="1">
    <citation type="journal article" date="2020" name="Stud. Mycol.">
        <title>101 Dothideomycetes genomes: a test case for predicting lifestyles and emergence of pathogens.</title>
        <authorList>
            <person name="Haridas S."/>
            <person name="Albert R."/>
            <person name="Binder M."/>
            <person name="Bloem J."/>
            <person name="Labutti K."/>
            <person name="Salamov A."/>
            <person name="Andreopoulos B."/>
            <person name="Baker S."/>
            <person name="Barry K."/>
            <person name="Bills G."/>
            <person name="Bluhm B."/>
            <person name="Cannon C."/>
            <person name="Castanera R."/>
            <person name="Culley D."/>
            <person name="Daum C."/>
            <person name="Ezra D."/>
            <person name="Gonzalez J."/>
            <person name="Henrissat B."/>
            <person name="Kuo A."/>
            <person name="Liang C."/>
            <person name="Lipzen A."/>
            <person name="Lutzoni F."/>
            <person name="Magnuson J."/>
            <person name="Mondo S."/>
            <person name="Nolan M."/>
            <person name="Ohm R."/>
            <person name="Pangilinan J."/>
            <person name="Park H.-J."/>
            <person name="Ramirez L."/>
            <person name="Alfaro M."/>
            <person name="Sun H."/>
            <person name="Tritt A."/>
            <person name="Yoshinaga Y."/>
            <person name="Zwiers L.-H."/>
            <person name="Turgeon B."/>
            <person name="Goodwin S."/>
            <person name="Spatafora J."/>
            <person name="Crous P."/>
            <person name="Grigoriev I."/>
        </authorList>
    </citation>
    <scope>NUCLEOTIDE SEQUENCE</scope>
    <source>
        <strain evidence="13">CBS 110217</strain>
    </source>
</reference>
<evidence type="ECO:0000256" key="1">
    <source>
        <dbReference type="ARBA" id="ARBA00004123"/>
    </source>
</evidence>
<evidence type="ECO:0000256" key="7">
    <source>
        <dbReference type="ARBA" id="ARBA00022840"/>
    </source>
</evidence>
<name>A0A9P4HL51_9PLEO</name>
<sequence length="1131" mass="128975">MPGLVQNGRKRPSTALSDDDEAEQSDYPSSVSVGSKRVRQARGASESPVHTNGSRRHDQLGTQNGSASAMHDDDEFQPGTLVRVKLRNFVTYTAAEFHLGPSLNMIIGPNGTGKSTLVCAICLGLGWASDHLGRAKEIGLFVKNGSEEAEIEIELAAGPGMDSNPIVRRLIRKSDNKSIFWINGKHASKNAVLALCKQFSIQIDNLCQFLPQDRVVEFAKMDDVDRLRETLRAAAPKQMVEWHDQLKQLRSEEKVGETKQQGEKRHLEGLEKLQNASRDDVERWHQREGLLQKSKCLKKVRPIIELSLRKNDINQAKKDLHTARRELDQINADVEPVRLAQAEVESYRDQIEQVAKLRKNRVDVVKTQADKLFVSVGKGKDKTAEYASQVSGQANAKKERERDIARLNAEIQRLQRQRQEQPVEYDAEAFEQRKAELGAQLRTANSRHVEVEGQITAIRSRVHEINEENRSKREQRKLLDTQSGKQASVLQSMSQDTAKAWKWFRENKDNLNLRGQVCGPPILECSIRDPQYADAVESQLRKGDLVAITCTHPDDQKLLSNEFLGRQRLHDIYLRTSPKPYSEYRPPVASAELQGMGFEGYIIDYVQGPDPVLAMLSDNARLNRTAYASRPISDEQHAAVSSSQIQKWVSGKDVYQITTRREYGASSTAVTQLRKARCFVDQPVNSEEKRQLDEALLRIQRDAQEVREQHDHFKQEMIDLRKQMQDLKQERDSVQAEQDQIKKAIAAREALPRKIKLKQDELDGYVDENAQTSDRIRVIKAESCQASLENVTNTIDYAKAVTQLRTFYESALEAEMRWIEAKSEVTALKKENQEILEKLQRKQMDIQALDKHHENLRNEYRRLMKTTQDDLNGLTQAEKDLVMEYRQLPSLEALELEVQAVAARLEMMAEGNPGAIKAYEQREEDIIKIREKFEELTASLESTKEMIAEIREQWEPQLDGLVSKISDAFAHNFEQIGCAGEVTVYKDEEDFDKWSIQISVRFREGESLQVLNAHRQSGGERAVSTIFFLMALQDLAQSPFRVVDEINQGMDPRNERMVHERMVDIACQERTSQYFLVTPKLLTGLKFHPKMKVHVINSGEHVPDAQEVKGTWNMREFAKIALRTRKGIPVA</sequence>
<dbReference type="GO" id="GO:0016787">
    <property type="term" value="F:hydrolase activity"/>
    <property type="evidence" value="ECO:0007669"/>
    <property type="project" value="UniProtKB-KW"/>
</dbReference>
<proteinExistence type="inferred from homology"/>
<keyword evidence="8 10" id="KW-0175">Coiled coil</keyword>
<dbReference type="AlphaFoldDB" id="A0A9P4HL51"/>
<evidence type="ECO:0000256" key="5">
    <source>
        <dbReference type="ARBA" id="ARBA00022454"/>
    </source>
</evidence>
<dbReference type="InterPro" id="IPR027417">
    <property type="entry name" value="P-loop_NTPase"/>
</dbReference>
<feature type="compositionally biased region" description="Basic and acidic residues" evidence="11">
    <location>
        <begin position="464"/>
        <end position="479"/>
    </location>
</feature>
<feature type="region of interest" description="Disordered" evidence="11">
    <location>
        <begin position="464"/>
        <end position="490"/>
    </location>
</feature>
<feature type="region of interest" description="Disordered" evidence="11">
    <location>
        <begin position="1"/>
        <end position="73"/>
    </location>
</feature>
<evidence type="ECO:0000256" key="8">
    <source>
        <dbReference type="ARBA" id="ARBA00023054"/>
    </source>
</evidence>
<evidence type="ECO:0000313" key="13">
    <source>
        <dbReference type="EMBL" id="KAF2036343.1"/>
    </source>
</evidence>
<keyword evidence="9" id="KW-0539">Nucleus</keyword>
<comment type="subcellular location">
    <subcellularLocation>
        <location evidence="2">Chromosome</location>
    </subcellularLocation>
    <subcellularLocation>
        <location evidence="1">Nucleus</location>
    </subcellularLocation>
</comment>
<keyword evidence="7" id="KW-0067">ATP-binding</keyword>
<evidence type="ECO:0000256" key="11">
    <source>
        <dbReference type="SAM" id="MobiDB-lite"/>
    </source>
</evidence>